<dbReference type="PROSITE" id="PS50975">
    <property type="entry name" value="ATP_GRASP"/>
    <property type="match status" value="1"/>
</dbReference>
<dbReference type="RefSeq" id="WP_071804738.1">
    <property type="nucleotide sequence ID" value="NZ_MEIA01000098.1"/>
</dbReference>
<dbReference type="Gene3D" id="3.30.470.20">
    <property type="entry name" value="ATP-grasp fold, B domain"/>
    <property type="match status" value="1"/>
</dbReference>
<keyword evidence="3 4" id="KW-0067">ATP-binding</keyword>
<dbReference type="GO" id="GO:0016874">
    <property type="term" value="F:ligase activity"/>
    <property type="evidence" value="ECO:0007669"/>
    <property type="project" value="UniProtKB-KW"/>
</dbReference>
<gene>
    <name evidence="6" type="ORF">BG844_09785</name>
</gene>
<dbReference type="GO" id="GO:0046872">
    <property type="term" value="F:metal ion binding"/>
    <property type="evidence" value="ECO:0007669"/>
    <property type="project" value="InterPro"/>
</dbReference>
<reference evidence="6 7" key="1">
    <citation type="submission" date="2016-09" db="EMBL/GenBank/DDBJ databases">
        <title>Couchioplanes caeruleus draft genome sequence.</title>
        <authorList>
            <person name="Sheehan J."/>
            <person name="Caffrey P."/>
        </authorList>
    </citation>
    <scope>NUCLEOTIDE SEQUENCE [LARGE SCALE GENOMIC DNA]</scope>
    <source>
        <strain evidence="6 7">DSM 43634</strain>
    </source>
</reference>
<comment type="caution">
    <text evidence="6">The sequence shown here is derived from an EMBL/GenBank/DDBJ whole genome shotgun (WGS) entry which is preliminary data.</text>
</comment>
<dbReference type="InterPro" id="IPR011761">
    <property type="entry name" value="ATP-grasp"/>
</dbReference>
<evidence type="ECO:0000256" key="4">
    <source>
        <dbReference type="PROSITE-ProRule" id="PRU00409"/>
    </source>
</evidence>
<dbReference type="InterPro" id="IPR052032">
    <property type="entry name" value="ATP-dep_AA_Ligase"/>
</dbReference>
<dbReference type="Pfam" id="PF13535">
    <property type="entry name" value="ATP-grasp_4"/>
    <property type="match status" value="1"/>
</dbReference>
<evidence type="ECO:0000313" key="7">
    <source>
        <dbReference type="Proteomes" id="UP000182486"/>
    </source>
</evidence>
<evidence type="ECO:0000256" key="2">
    <source>
        <dbReference type="ARBA" id="ARBA00022741"/>
    </source>
</evidence>
<sequence>MLVFVEAGIAGTGLSALAWAVDHGLDAGLVSAAPEQYAQVPNGGLLPVLSARGRVFRSADTDAATPDAGLADWVRASGTRHGVVCIGDRHLPYAAALAEQLGVPFHPVHAIAALRDKRVAREHYAALDIRSPRWSAADDVRDALALHDAVDGPIVLKNVKGSGSLDVLLCRTAAEVRAHHATLADRRRYLGGDLMAEQFVTGPLYSIETVIDHGRAVTLGITDRQLGPRPHFCEVSYTFPAALPAAAADEMAGAVEACAKHFGLTHGFLHSEFVLTADGPVLVEVNPRLGGGLLALMMNDCLTVSCWELLCRSALGERLPDVAHNGRYASTATVYPAEPGVVAALPDREAAARGPFVSDVVWTAVPGDEVYPPRDYRGAVCQIRTRAGSASLAYNAALAAARDVRIELTSP</sequence>
<feature type="domain" description="ATP-grasp" evidence="5">
    <location>
        <begin position="121"/>
        <end position="315"/>
    </location>
</feature>
<dbReference type="EMBL" id="MEIA01000098">
    <property type="protein sequence ID" value="OJF14451.1"/>
    <property type="molecule type" value="Genomic_DNA"/>
</dbReference>
<dbReference type="Pfam" id="PF18603">
    <property type="entry name" value="LAL_C2"/>
    <property type="match status" value="1"/>
</dbReference>
<evidence type="ECO:0000313" key="6">
    <source>
        <dbReference type="EMBL" id="OJF14451.1"/>
    </source>
</evidence>
<dbReference type="PANTHER" id="PTHR43585:SF2">
    <property type="entry name" value="ATP-GRASP ENZYME FSQD"/>
    <property type="match status" value="1"/>
</dbReference>
<evidence type="ECO:0000259" key="5">
    <source>
        <dbReference type="PROSITE" id="PS50975"/>
    </source>
</evidence>
<dbReference type="InterPro" id="IPR040570">
    <property type="entry name" value="LAL_C2"/>
</dbReference>
<name>A0A1K0GYE3_9ACTN</name>
<dbReference type="GO" id="GO:0005524">
    <property type="term" value="F:ATP binding"/>
    <property type="evidence" value="ECO:0007669"/>
    <property type="project" value="UniProtKB-UniRule"/>
</dbReference>
<keyword evidence="2 4" id="KW-0547">Nucleotide-binding</keyword>
<dbReference type="AlphaFoldDB" id="A0A1K0GYE3"/>
<dbReference type="PANTHER" id="PTHR43585">
    <property type="entry name" value="FUMIPYRROLE BIOSYNTHESIS PROTEIN C"/>
    <property type="match status" value="1"/>
</dbReference>
<evidence type="ECO:0000256" key="3">
    <source>
        <dbReference type="ARBA" id="ARBA00022840"/>
    </source>
</evidence>
<dbReference type="SUPFAM" id="SSF56059">
    <property type="entry name" value="Glutathione synthetase ATP-binding domain-like"/>
    <property type="match status" value="1"/>
</dbReference>
<dbReference type="Proteomes" id="UP000182486">
    <property type="component" value="Unassembled WGS sequence"/>
</dbReference>
<keyword evidence="7" id="KW-1185">Reference proteome</keyword>
<protein>
    <recommendedName>
        <fullName evidence="5">ATP-grasp domain-containing protein</fullName>
    </recommendedName>
</protein>
<proteinExistence type="predicted"/>
<keyword evidence="1" id="KW-0436">Ligase</keyword>
<evidence type="ECO:0000256" key="1">
    <source>
        <dbReference type="ARBA" id="ARBA00022598"/>
    </source>
</evidence>
<accession>A0A1K0GYE3</accession>
<organism evidence="6 7">
    <name type="scientific">Couchioplanes caeruleus subsp. caeruleus</name>
    <dbReference type="NCBI Taxonomy" id="56427"/>
    <lineage>
        <taxon>Bacteria</taxon>
        <taxon>Bacillati</taxon>
        <taxon>Actinomycetota</taxon>
        <taxon>Actinomycetes</taxon>
        <taxon>Micromonosporales</taxon>
        <taxon>Micromonosporaceae</taxon>
        <taxon>Couchioplanes</taxon>
    </lineage>
</organism>